<dbReference type="InterPro" id="IPR050109">
    <property type="entry name" value="HTH-type_TetR-like_transc_reg"/>
</dbReference>
<dbReference type="RefSeq" id="WP_146687435.1">
    <property type="nucleotide sequence ID" value="NZ_LT629750.1"/>
</dbReference>
<dbReference type="SUPFAM" id="SSF46689">
    <property type="entry name" value="Homeodomain-like"/>
    <property type="match status" value="1"/>
</dbReference>
<dbReference type="PRINTS" id="PR00455">
    <property type="entry name" value="HTHTETR"/>
</dbReference>
<dbReference type="PROSITE" id="PS50977">
    <property type="entry name" value="HTH_TETR_2"/>
    <property type="match status" value="1"/>
</dbReference>
<evidence type="ECO:0000256" key="3">
    <source>
        <dbReference type="ARBA" id="ARBA00023163"/>
    </source>
</evidence>
<dbReference type="GO" id="GO:0003700">
    <property type="term" value="F:DNA-binding transcription factor activity"/>
    <property type="evidence" value="ECO:0007669"/>
    <property type="project" value="TreeGrafter"/>
</dbReference>
<sequence length="218" mass="24348">MSTFETSPHVLRPQQQRSRVALAKIVTAAEQLLRTRGIDGFSMAEVAEAARLPVGNIYRRFRGKDELLQAIKYDVTARIEDAVARRLSSREFKDITDLIQRFAGATCDTFAGDEKLYRTLFAAQVAGSAMDRIGADGRRRIFGRYREALLPFLQGVAQDKAERMARVSFHIITAAILAKARGSDETLNDLSWKSLGDEFGYAAFAYLQANLESVPKRP</sequence>
<dbReference type="EMBL" id="LT629750">
    <property type="protein sequence ID" value="SDS57499.1"/>
    <property type="molecule type" value="Genomic_DNA"/>
</dbReference>
<reference evidence="7" key="1">
    <citation type="submission" date="2016-10" db="EMBL/GenBank/DDBJ databases">
        <authorList>
            <person name="Varghese N."/>
            <person name="Submissions S."/>
        </authorList>
    </citation>
    <scope>NUCLEOTIDE SEQUENCE [LARGE SCALE GENOMIC DNA]</scope>
    <source>
        <strain evidence="7">GAS369</strain>
    </source>
</reference>
<keyword evidence="7" id="KW-1185">Reference proteome</keyword>
<dbReference type="PANTHER" id="PTHR30055:SF234">
    <property type="entry name" value="HTH-TYPE TRANSCRIPTIONAL REGULATOR BETI"/>
    <property type="match status" value="1"/>
</dbReference>
<evidence type="ECO:0000256" key="4">
    <source>
        <dbReference type="PROSITE-ProRule" id="PRU00335"/>
    </source>
</evidence>
<proteinExistence type="predicted"/>
<dbReference type="InterPro" id="IPR001647">
    <property type="entry name" value="HTH_TetR"/>
</dbReference>
<gene>
    <name evidence="6" type="ORF">SAMN05444158_2477</name>
</gene>
<protein>
    <submittedName>
        <fullName evidence="6">Transcriptional regulator, TetR family</fullName>
    </submittedName>
</protein>
<keyword evidence="2 4" id="KW-0238">DNA-binding</keyword>
<organism evidence="6 7">
    <name type="scientific">Bradyrhizobium canariense</name>
    <dbReference type="NCBI Taxonomy" id="255045"/>
    <lineage>
        <taxon>Bacteria</taxon>
        <taxon>Pseudomonadati</taxon>
        <taxon>Pseudomonadota</taxon>
        <taxon>Alphaproteobacteria</taxon>
        <taxon>Hyphomicrobiales</taxon>
        <taxon>Nitrobacteraceae</taxon>
        <taxon>Bradyrhizobium</taxon>
    </lineage>
</organism>
<dbReference type="GO" id="GO:0000976">
    <property type="term" value="F:transcription cis-regulatory region binding"/>
    <property type="evidence" value="ECO:0007669"/>
    <property type="project" value="TreeGrafter"/>
</dbReference>
<feature type="DNA-binding region" description="H-T-H motif" evidence="4">
    <location>
        <begin position="42"/>
        <end position="61"/>
    </location>
</feature>
<dbReference type="PANTHER" id="PTHR30055">
    <property type="entry name" value="HTH-TYPE TRANSCRIPTIONAL REGULATOR RUTR"/>
    <property type="match status" value="1"/>
</dbReference>
<keyword evidence="3" id="KW-0804">Transcription</keyword>
<evidence type="ECO:0000313" key="6">
    <source>
        <dbReference type="EMBL" id="SDS57499.1"/>
    </source>
</evidence>
<evidence type="ECO:0000256" key="1">
    <source>
        <dbReference type="ARBA" id="ARBA00023015"/>
    </source>
</evidence>
<feature type="domain" description="HTH tetR-type" evidence="5">
    <location>
        <begin position="19"/>
        <end position="79"/>
    </location>
</feature>
<evidence type="ECO:0000256" key="2">
    <source>
        <dbReference type="ARBA" id="ARBA00023125"/>
    </source>
</evidence>
<evidence type="ECO:0000313" key="7">
    <source>
        <dbReference type="Proteomes" id="UP000243904"/>
    </source>
</evidence>
<dbReference type="Gene3D" id="1.10.357.10">
    <property type="entry name" value="Tetracycline Repressor, domain 2"/>
    <property type="match status" value="1"/>
</dbReference>
<name>A0A1H1TD50_9BRAD</name>
<dbReference type="AlphaFoldDB" id="A0A1H1TD50"/>
<dbReference type="Pfam" id="PF00440">
    <property type="entry name" value="TetR_N"/>
    <property type="match status" value="1"/>
</dbReference>
<dbReference type="InterPro" id="IPR009057">
    <property type="entry name" value="Homeodomain-like_sf"/>
</dbReference>
<keyword evidence="1" id="KW-0805">Transcription regulation</keyword>
<accession>A0A1H1TD50</accession>
<evidence type="ECO:0000259" key="5">
    <source>
        <dbReference type="PROSITE" id="PS50977"/>
    </source>
</evidence>
<dbReference type="Proteomes" id="UP000243904">
    <property type="component" value="Chromosome I"/>
</dbReference>